<dbReference type="EMBL" id="CP034235">
    <property type="protein sequence ID" value="QGQ94597.1"/>
    <property type="molecule type" value="Genomic_DNA"/>
</dbReference>
<keyword evidence="3" id="KW-0804">Transcription</keyword>
<dbReference type="InterPro" id="IPR037923">
    <property type="entry name" value="HTH-like"/>
</dbReference>
<gene>
    <name evidence="5" type="ORF">EHS13_06700</name>
</gene>
<sequence length="280" mass="32426">MIMDPVRLTNSDYMGGNSAIRIFRHYLQDKIELHWHEFYEIALILKGEGNHSLNGSLYRLEPGSLLFLTPADFHLLEPDPKQTLVLLNMIFNNEVLSEPLQRLMVNSSEAFQTIFKQEEYQSLLAEFEFIWCEQQQELKVGSDLLRKGALERIMLLAERNLQLTGVLKAKTDYLKPAIRNAITYMQYHFREPLSLAKVAAHSNTSTNYFSELFHKETGSSFQIYLQELRLRFASSLLQASELSVIDICLASGFNSISHFDRTFKLKFGSTPSTYRRQQRN</sequence>
<keyword evidence="6" id="KW-1185">Reference proteome</keyword>
<keyword evidence="1" id="KW-0805">Transcription regulation</keyword>
<dbReference type="InterPro" id="IPR020449">
    <property type="entry name" value="Tscrpt_reg_AraC-type_HTH"/>
</dbReference>
<dbReference type="InterPro" id="IPR018062">
    <property type="entry name" value="HTH_AraC-typ_CS"/>
</dbReference>
<evidence type="ECO:0000259" key="4">
    <source>
        <dbReference type="PROSITE" id="PS01124"/>
    </source>
</evidence>
<dbReference type="InterPro" id="IPR003313">
    <property type="entry name" value="AraC-bd"/>
</dbReference>
<evidence type="ECO:0000256" key="2">
    <source>
        <dbReference type="ARBA" id="ARBA00023125"/>
    </source>
</evidence>
<dbReference type="PANTHER" id="PTHR43280">
    <property type="entry name" value="ARAC-FAMILY TRANSCRIPTIONAL REGULATOR"/>
    <property type="match status" value="1"/>
</dbReference>
<dbReference type="KEGG" id="ppsc:EHS13_06700"/>
<dbReference type="InterPro" id="IPR014710">
    <property type="entry name" value="RmlC-like_jellyroll"/>
</dbReference>
<accession>A0A6B8RF91</accession>
<dbReference type="GO" id="GO:0043565">
    <property type="term" value="F:sequence-specific DNA binding"/>
    <property type="evidence" value="ECO:0007669"/>
    <property type="project" value="InterPro"/>
</dbReference>
<dbReference type="Gene3D" id="1.10.10.60">
    <property type="entry name" value="Homeodomain-like"/>
    <property type="match status" value="2"/>
</dbReference>
<dbReference type="PRINTS" id="PR00032">
    <property type="entry name" value="HTHARAC"/>
</dbReference>
<feature type="domain" description="HTH araC/xylS-type" evidence="4">
    <location>
        <begin position="179"/>
        <end position="277"/>
    </location>
</feature>
<name>A0A6B8RF91_9BACL</name>
<dbReference type="AlphaFoldDB" id="A0A6B8RF91"/>
<evidence type="ECO:0000256" key="3">
    <source>
        <dbReference type="ARBA" id="ARBA00023163"/>
    </source>
</evidence>
<evidence type="ECO:0000256" key="1">
    <source>
        <dbReference type="ARBA" id="ARBA00023015"/>
    </source>
</evidence>
<dbReference type="Proteomes" id="UP000426246">
    <property type="component" value="Chromosome"/>
</dbReference>
<dbReference type="PROSITE" id="PS00041">
    <property type="entry name" value="HTH_ARAC_FAMILY_1"/>
    <property type="match status" value="1"/>
</dbReference>
<reference evidence="6" key="1">
    <citation type="submission" date="2018-11" db="EMBL/GenBank/DDBJ databases">
        <title>Complete genome sequence of Paenibacillus sp. ML311-T8.</title>
        <authorList>
            <person name="Nam Y.-D."/>
            <person name="Kang J."/>
            <person name="Chung W.-H."/>
            <person name="Park Y.S."/>
        </authorList>
    </citation>
    <scope>NUCLEOTIDE SEQUENCE [LARGE SCALE GENOMIC DNA]</scope>
    <source>
        <strain evidence="6">ML311-T8</strain>
    </source>
</reference>
<dbReference type="PROSITE" id="PS01124">
    <property type="entry name" value="HTH_ARAC_FAMILY_2"/>
    <property type="match status" value="1"/>
</dbReference>
<dbReference type="SMART" id="SM00342">
    <property type="entry name" value="HTH_ARAC"/>
    <property type="match status" value="1"/>
</dbReference>
<dbReference type="RefSeq" id="WP_155699604.1">
    <property type="nucleotide sequence ID" value="NZ_CP034235.1"/>
</dbReference>
<dbReference type="PANTHER" id="PTHR43280:SF2">
    <property type="entry name" value="HTH-TYPE TRANSCRIPTIONAL REGULATOR EXSA"/>
    <property type="match status" value="1"/>
</dbReference>
<dbReference type="SUPFAM" id="SSF51215">
    <property type="entry name" value="Regulatory protein AraC"/>
    <property type="match status" value="1"/>
</dbReference>
<keyword evidence="2" id="KW-0238">DNA-binding</keyword>
<evidence type="ECO:0000313" key="5">
    <source>
        <dbReference type="EMBL" id="QGQ94597.1"/>
    </source>
</evidence>
<dbReference type="InterPro" id="IPR018060">
    <property type="entry name" value="HTH_AraC"/>
</dbReference>
<dbReference type="Pfam" id="PF12833">
    <property type="entry name" value="HTH_18"/>
    <property type="match status" value="1"/>
</dbReference>
<dbReference type="InterPro" id="IPR009057">
    <property type="entry name" value="Homeodomain-like_sf"/>
</dbReference>
<dbReference type="Gene3D" id="2.60.120.10">
    <property type="entry name" value="Jelly Rolls"/>
    <property type="match status" value="1"/>
</dbReference>
<dbReference type="SUPFAM" id="SSF46689">
    <property type="entry name" value="Homeodomain-like"/>
    <property type="match status" value="2"/>
</dbReference>
<dbReference type="OrthoDB" id="241790at2"/>
<protein>
    <submittedName>
        <fullName evidence="5">Helix-turn-helix domain-containing protein</fullName>
    </submittedName>
</protein>
<evidence type="ECO:0000313" key="6">
    <source>
        <dbReference type="Proteomes" id="UP000426246"/>
    </source>
</evidence>
<dbReference type="GO" id="GO:0003700">
    <property type="term" value="F:DNA-binding transcription factor activity"/>
    <property type="evidence" value="ECO:0007669"/>
    <property type="project" value="InterPro"/>
</dbReference>
<dbReference type="Pfam" id="PF02311">
    <property type="entry name" value="AraC_binding"/>
    <property type="match status" value="1"/>
</dbReference>
<organism evidence="5 6">
    <name type="scientific">Paenibacillus psychroresistens</name>
    <dbReference type="NCBI Taxonomy" id="1778678"/>
    <lineage>
        <taxon>Bacteria</taxon>
        <taxon>Bacillati</taxon>
        <taxon>Bacillota</taxon>
        <taxon>Bacilli</taxon>
        <taxon>Bacillales</taxon>
        <taxon>Paenibacillaceae</taxon>
        <taxon>Paenibacillus</taxon>
    </lineage>
</organism>
<proteinExistence type="predicted"/>